<dbReference type="Proteomes" id="UP000583929">
    <property type="component" value="Unassembled WGS sequence"/>
</dbReference>
<keyword evidence="2" id="KW-1185">Reference proteome</keyword>
<accession>A0A7J6IA64</accession>
<proteinExistence type="predicted"/>
<evidence type="ECO:0008006" key="3">
    <source>
        <dbReference type="Google" id="ProtNLM"/>
    </source>
</evidence>
<gene>
    <name evidence="1" type="ORF">G4B88_014417</name>
</gene>
<reference evidence="1 2" key="1">
    <citation type="journal article" date="2020" name="bioRxiv">
        <title>Sequence and annotation of 42 cannabis genomes reveals extensive copy number variation in cannabinoid synthesis and pathogen resistance genes.</title>
        <authorList>
            <person name="Mckernan K.J."/>
            <person name="Helbert Y."/>
            <person name="Kane L.T."/>
            <person name="Ebling H."/>
            <person name="Zhang L."/>
            <person name="Liu B."/>
            <person name="Eaton Z."/>
            <person name="Mclaughlin S."/>
            <person name="Kingan S."/>
            <person name="Baybayan P."/>
            <person name="Concepcion G."/>
            <person name="Jordan M."/>
            <person name="Riva A."/>
            <person name="Barbazuk W."/>
            <person name="Harkins T."/>
        </authorList>
    </citation>
    <scope>NUCLEOTIDE SEQUENCE [LARGE SCALE GENOMIC DNA]</scope>
    <source>
        <strain evidence="2">cv. Jamaican Lion 4</strain>
        <tissue evidence="1">Leaf</tissue>
    </source>
</reference>
<organism evidence="1 2">
    <name type="scientific">Cannabis sativa</name>
    <name type="common">Hemp</name>
    <name type="synonym">Marijuana</name>
    <dbReference type="NCBI Taxonomy" id="3483"/>
    <lineage>
        <taxon>Eukaryota</taxon>
        <taxon>Viridiplantae</taxon>
        <taxon>Streptophyta</taxon>
        <taxon>Embryophyta</taxon>
        <taxon>Tracheophyta</taxon>
        <taxon>Spermatophyta</taxon>
        <taxon>Magnoliopsida</taxon>
        <taxon>eudicotyledons</taxon>
        <taxon>Gunneridae</taxon>
        <taxon>Pentapetalae</taxon>
        <taxon>rosids</taxon>
        <taxon>fabids</taxon>
        <taxon>Rosales</taxon>
        <taxon>Cannabaceae</taxon>
        <taxon>Cannabis</taxon>
    </lineage>
</organism>
<sequence length="96" mass="10436">MSLFSLPVSGCSSNPLPCGLPSLVELRAGNLVNIFVDAAFRDNAAFFEVLVLDSLENVVKAFASKEQVCWISRVKNGTARKLAAKAASQYFCEYET</sequence>
<dbReference type="EMBL" id="JAATIQ010000002">
    <property type="protein sequence ID" value="KAF4403961.1"/>
    <property type="molecule type" value="Genomic_DNA"/>
</dbReference>
<evidence type="ECO:0000313" key="1">
    <source>
        <dbReference type="EMBL" id="KAF4403961.1"/>
    </source>
</evidence>
<name>A0A7J6IA64_CANSA</name>
<comment type="caution">
    <text evidence="1">The sequence shown here is derived from an EMBL/GenBank/DDBJ whole genome shotgun (WGS) entry which is preliminary data.</text>
</comment>
<protein>
    <recommendedName>
        <fullName evidence="3">RNase H type-1 domain-containing protein</fullName>
    </recommendedName>
</protein>
<dbReference type="AlphaFoldDB" id="A0A7J6IA64"/>
<evidence type="ECO:0000313" key="2">
    <source>
        <dbReference type="Proteomes" id="UP000583929"/>
    </source>
</evidence>